<name>A0AAE0Y046_9GAST</name>
<dbReference type="InterPro" id="IPR043128">
    <property type="entry name" value="Rev_trsase/Diguanyl_cyclase"/>
</dbReference>
<dbReference type="SUPFAM" id="SSF56672">
    <property type="entry name" value="DNA/RNA polymerases"/>
    <property type="match status" value="1"/>
</dbReference>
<evidence type="ECO:0000313" key="1">
    <source>
        <dbReference type="EMBL" id="KAK3727833.1"/>
    </source>
</evidence>
<dbReference type="PANTHER" id="PTHR33064">
    <property type="entry name" value="POL PROTEIN"/>
    <property type="match status" value="1"/>
</dbReference>
<dbReference type="InterPro" id="IPR051320">
    <property type="entry name" value="Viral_Replic_Matur_Polypro"/>
</dbReference>
<proteinExistence type="predicted"/>
<dbReference type="PANTHER" id="PTHR33064:SF37">
    <property type="entry name" value="RIBONUCLEASE H"/>
    <property type="match status" value="1"/>
</dbReference>
<organism evidence="1 2">
    <name type="scientific">Elysia crispata</name>
    <name type="common">lettuce slug</name>
    <dbReference type="NCBI Taxonomy" id="231223"/>
    <lineage>
        <taxon>Eukaryota</taxon>
        <taxon>Metazoa</taxon>
        <taxon>Spiralia</taxon>
        <taxon>Lophotrochozoa</taxon>
        <taxon>Mollusca</taxon>
        <taxon>Gastropoda</taxon>
        <taxon>Heterobranchia</taxon>
        <taxon>Euthyneura</taxon>
        <taxon>Panpulmonata</taxon>
        <taxon>Sacoglossa</taxon>
        <taxon>Placobranchoidea</taxon>
        <taxon>Plakobranchidae</taxon>
        <taxon>Elysia</taxon>
    </lineage>
</organism>
<evidence type="ECO:0000313" key="2">
    <source>
        <dbReference type="Proteomes" id="UP001283361"/>
    </source>
</evidence>
<reference evidence="1" key="1">
    <citation type="journal article" date="2023" name="G3 (Bethesda)">
        <title>A reference genome for the long-term kleptoplast-retaining sea slug Elysia crispata morphotype clarki.</title>
        <authorList>
            <person name="Eastman K.E."/>
            <person name="Pendleton A.L."/>
            <person name="Shaikh M.A."/>
            <person name="Suttiyut T."/>
            <person name="Ogas R."/>
            <person name="Tomko P."/>
            <person name="Gavelis G."/>
            <person name="Widhalm J.R."/>
            <person name="Wisecaver J.H."/>
        </authorList>
    </citation>
    <scope>NUCLEOTIDE SEQUENCE</scope>
    <source>
        <strain evidence="1">ECLA1</strain>
    </source>
</reference>
<gene>
    <name evidence="1" type="ORF">RRG08_016034</name>
</gene>
<dbReference type="InterPro" id="IPR043502">
    <property type="entry name" value="DNA/RNA_pol_sf"/>
</dbReference>
<accession>A0AAE0Y046</accession>
<keyword evidence="2" id="KW-1185">Reference proteome</keyword>
<sequence length="147" mass="16898">MPNPVNVKEVQRLLGMVNFLAPFIPNMSQLTSPFRTLIKKNAQWMGEHEQDRSRKIINETLSRASVLNLYDLKGKPQSSVMPLQDDWSRSLARQPACGICIKIAQQTEKNYTQIQEEMLQLFSQRNTSVSIFMDKMCRSSAIVSCFR</sequence>
<dbReference type="EMBL" id="JAWDGP010007228">
    <property type="protein sequence ID" value="KAK3727833.1"/>
    <property type="molecule type" value="Genomic_DNA"/>
</dbReference>
<comment type="caution">
    <text evidence="1">The sequence shown here is derived from an EMBL/GenBank/DDBJ whole genome shotgun (WGS) entry which is preliminary data.</text>
</comment>
<protein>
    <submittedName>
        <fullName evidence="1">Uncharacterized protein</fullName>
    </submittedName>
</protein>
<dbReference type="AlphaFoldDB" id="A0AAE0Y046"/>
<dbReference type="Gene3D" id="3.30.70.270">
    <property type="match status" value="1"/>
</dbReference>
<dbReference type="Proteomes" id="UP001283361">
    <property type="component" value="Unassembled WGS sequence"/>
</dbReference>